<dbReference type="Pfam" id="PF00672">
    <property type="entry name" value="HAMP"/>
    <property type="match status" value="1"/>
</dbReference>
<dbReference type="GO" id="GO:0000155">
    <property type="term" value="F:phosphorelay sensor kinase activity"/>
    <property type="evidence" value="ECO:0007669"/>
    <property type="project" value="InterPro"/>
</dbReference>
<dbReference type="EC" id="2.7.13.3" evidence="3"/>
<evidence type="ECO:0000313" key="14">
    <source>
        <dbReference type="EMBL" id="RKQ91442.1"/>
    </source>
</evidence>
<evidence type="ECO:0000256" key="5">
    <source>
        <dbReference type="ARBA" id="ARBA00022679"/>
    </source>
</evidence>
<evidence type="ECO:0000256" key="11">
    <source>
        <dbReference type="SAM" id="Phobius"/>
    </source>
</evidence>
<evidence type="ECO:0000256" key="9">
    <source>
        <dbReference type="ARBA" id="ARBA00023012"/>
    </source>
</evidence>
<dbReference type="SUPFAM" id="SSF47384">
    <property type="entry name" value="Homodimeric domain of signal transducing histidine kinase"/>
    <property type="match status" value="1"/>
</dbReference>
<name>A0A660L8T3_9ACTN</name>
<dbReference type="InterPro" id="IPR036890">
    <property type="entry name" value="HATPase_C_sf"/>
</dbReference>
<dbReference type="SMART" id="SM00304">
    <property type="entry name" value="HAMP"/>
    <property type="match status" value="1"/>
</dbReference>
<dbReference type="Proteomes" id="UP000278962">
    <property type="component" value="Unassembled WGS sequence"/>
</dbReference>
<dbReference type="SUPFAM" id="SSF158472">
    <property type="entry name" value="HAMP domain-like"/>
    <property type="match status" value="1"/>
</dbReference>
<keyword evidence="9" id="KW-0902">Two-component regulatory system</keyword>
<dbReference type="PROSITE" id="PS50885">
    <property type="entry name" value="HAMP"/>
    <property type="match status" value="1"/>
</dbReference>
<evidence type="ECO:0000256" key="3">
    <source>
        <dbReference type="ARBA" id="ARBA00012438"/>
    </source>
</evidence>
<dbReference type="PROSITE" id="PS50109">
    <property type="entry name" value="HIS_KIN"/>
    <property type="match status" value="1"/>
</dbReference>
<dbReference type="CDD" id="cd00075">
    <property type="entry name" value="HATPase"/>
    <property type="match status" value="1"/>
</dbReference>
<protein>
    <recommendedName>
        <fullName evidence="3">histidine kinase</fullName>
        <ecNumber evidence="3">2.7.13.3</ecNumber>
    </recommendedName>
</protein>
<keyword evidence="15" id="KW-1185">Reference proteome</keyword>
<evidence type="ECO:0000256" key="6">
    <source>
        <dbReference type="ARBA" id="ARBA00022692"/>
    </source>
</evidence>
<dbReference type="AlphaFoldDB" id="A0A660L8T3"/>
<dbReference type="CDD" id="cd00082">
    <property type="entry name" value="HisKA"/>
    <property type="match status" value="1"/>
</dbReference>
<comment type="subcellular location">
    <subcellularLocation>
        <location evidence="2">Cell membrane</location>
    </subcellularLocation>
</comment>
<evidence type="ECO:0000259" key="13">
    <source>
        <dbReference type="PROSITE" id="PS50885"/>
    </source>
</evidence>
<dbReference type="PRINTS" id="PR00344">
    <property type="entry name" value="BCTRLSENSOR"/>
</dbReference>
<dbReference type="InterPro" id="IPR003660">
    <property type="entry name" value="HAMP_dom"/>
</dbReference>
<dbReference type="Pfam" id="PF00512">
    <property type="entry name" value="HisKA"/>
    <property type="match status" value="1"/>
</dbReference>
<evidence type="ECO:0000256" key="8">
    <source>
        <dbReference type="ARBA" id="ARBA00022989"/>
    </source>
</evidence>
<keyword evidence="5" id="KW-0808">Transferase</keyword>
<accession>A0A660L8T3</accession>
<evidence type="ECO:0000256" key="1">
    <source>
        <dbReference type="ARBA" id="ARBA00000085"/>
    </source>
</evidence>
<keyword evidence="4" id="KW-0597">Phosphoprotein</keyword>
<evidence type="ECO:0000256" key="7">
    <source>
        <dbReference type="ARBA" id="ARBA00022777"/>
    </source>
</evidence>
<evidence type="ECO:0000256" key="2">
    <source>
        <dbReference type="ARBA" id="ARBA00004236"/>
    </source>
</evidence>
<keyword evidence="10 11" id="KW-0472">Membrane</keyword>
<dbReference type="SUPFAM" id="SSF55874">
    <property type="entry name" value="ATPase domain of HSP90 chaperone/DNA topoisomerase II/histidine kinase"/>
    <property type="match status" value="1"/>
</dbReference>
<dbReference type="OrthoDB" id="9786919at2"/>
<comment type="caution">
    <text evidence="14">The sequence shown here is derived from an EMBL/GenBank/DDBJ whole genome shotgun (WGS) entry which is preliminary data.</text>
</comment>
<keyword evidence="8 11" id="KW-1133">Transmembrane helix</keyword>
<reference evidence="14 15" key="1">
    <citation type="submission" date="2018-10" db="EMBL/GenBank/DDBJ databases">
        <title>Genomic Encyclopedia of Archaeal and Bacterial Type Strains, Phase II (KMG-II): from individual species to whole genera.</title>
        <authorList>
            <person name="Goeker M."/>
        </authorList>
    </citation>
    <scope>NUCLEOTIDE SEQUENCE [LARGE SCALE GENOMIC DNA]</scope>
    <source>
        <strain evidence="14 15">DSM 14954</strain>
    </source>
</reference>
<dbReference type="InterPro" id="IPR036097">
    <property type="entry name" value="HisK_dim/P_sf"/>
</dbReference>
<dbReference type="SMART" id="SM00387">
    <property type="entry name" value="HATPase_c"/>
    <property type="match status" value="1"/>
</dbReference>
<dbReference type="InterPro" id="IPR050428">
    <property type="entry name" value="TCS_sensor_his_kinase"/>
</dbReference>
<feature type="domain" description="Histidine kinase" evidence="12">
    <location>
        <begin position="234"/>
        <end position="438"/>
    </location>
</feature>
<feature type="domain" description="HAMP" evidence="13">
    <location>
        <begin position="173"/>
        <end position="226"/>
    </location>
</feature>
<dbReference type="CDD" id="cd06225">
    <property type="entry name" value="HAMP"/>
    <property type="match status" value="1"/>
</dbReference>
<dbReference type="InterPro" id="IPR003594">
    <property type="entry name" value="HATPase_dom"/>
</dbReference>
<dbReference type="GO" id="GO:0005886">
    <property type="term" value="C:plasma membrane"/>
    <property type="evidence" value="ECO:0007669"/>
    <property type="project" value="UniProtKB-SubCell"/>
</dbReference>
<comment type="catalytic activity">
    <reaction evidence="1">
        <text>ATP + protein L-histidine = ADP + protein N-phospho-L-histidine.</text>
        <dbReference type="EC" id="2.7.13.3"/>
    </reaction>
</comment>
<evidence type="ECO:0000259" key="12">
    <source>
        <dbReference type="PROSITE" id="PS50109"/>
    </source>
</evidence>
<dbReference type="SMART" id="SM00388">
    <property type="entry name" value="HisKA"/>
    <property type="match status" value="1"/>
</dbReference>
<dbReference type="Pfam" id="PF02518">
    <property type="entry name" value="HATPase_c"/>
    <property type="match status" value="1"/>
</dbReference>
<keyword evidence="6 11" id="KW-0812">Transmembrane</keyword>
<proteinExistence type="predicted"/>
<feature type="transmembrane region" description="Helical" evidence="11">
    <location>
        <begin position="151"/>
        <end position="172"/>
    </location>
</feature>
<dbReference type="EMBL" id="RBIL01000001">
    <property type="protein sequence ID" value="RKQ91442.1"/>
    <property type="molecule type" value="Genomic_DNA"/>
</dbReference>
<dbReference type="Gene3D" id="3.30.565.10">
    <property type="entry name" value="Histidine kinase-like ATPase, C-terminal domain"/>
    <property type="match status" value="1"/>
</dbReference>
<dbReference type="InterPro" id="IPR003661">
    <property type="entry name" value="HisK_dim/P_dom"/>
</dbReference>
<dbReference type="RefSeq" id="WP_121249057.1">
    <property type="nucleotide sequence ID" value="NZ_RBIL01000001.1"/>
</dbReference>
<dbReference type="InterPro" id="IPR005467">
    <property type="entry name" value="His_kinase_dom"/>
</dbReference>
<gene>
    <name evidence="14" type="ORF">C8N24_1264</name>
</gene>
<dbReference type="PANTHER" id="PTHR45436:SF5">
    <property type="entry name" value="SENSOR HISTIDINE KINASE TRCS"/>
    <property type="match status" value="1"/>
</dbReference>
<dbReference type="Gene3D" id="6.10.340.10">
    <property type="match status" value="1"/>
</dbReference>
<dbReference type="InterPro" id="IPR004358">
    <property type="entry name" value="Sig_transdc_His_kin-like_C"/>
</dbReference>
<evidence type="ECO:0000313" key="15">
    <source>
        <dbReference type="Proteomes" id="UP000278962"/>
    </source>
</evidence>
<evidence type="ECO:0000256" key="4">
    <source>
        <dbReference type="ARBA" id="ARBA00022553"/>
    </source>
</evidence>
<dbReference type="PANTHER" id="PTHR45436">
    <property type="entry name" value="SENSOR HISTIDINE KINASE YKOH"/>
    <property type="match status" value="1"/>
</dbReference>
<evidence type="ECO:0000256" key="10">
    <source>
        <dbReference type="ARBA" id="ARBA00023136"/>
    </source>
</evidence>
<keyword evidence="7 14" id="KW-0418">Kinase</keyword>
<dbReference type="Gene3D" id="1.10.287.130">
    <property type="match status" value="1"/>
</dbReference>
<sequence>MSFRRRLVLSCGAAVAFVVVVGSALAYWVVRDTLHAELDRALERQVMERPLIAAGRTGVAAPAPEDVITQAPRAFVTVIRAEAGADDIPPSLDVDEDVRAVAEGRKEPFFASRESDGVRVRVFVGRTGDGMTLLAARPLTEIDSALGTLRYALGALALLGIALAVVLARLAMRAAVRPVSELTTTAEHVASTRDLTRRIDARGDDELARLATAFNTMLEALDRSQRAQKQLVADASHELRTPLTSLRTNLEVLARGGPPDPGDRERLRTDLVLQLEELTGLVGDLTELARDEELEIEDVRFDALIASAVERASRHAPGITYVSELEPTLVNGVPARLDRAVSNLLDNAAKYGAERSVVDVRLRDGELTVRDRGPGIPDEDLAHVFDRFYRADAARGRPGSGLGLAIVRQVAETHGGTVTAEAAAGGGALLRLRLPVLSASS</sequence>
<organism evidence="14 15">
    <name type="scientific">Solirubrobacter pauli</name>
    <dbReference type="NCBI Taxonomy" id="166793"/>
    <lineage>
        <taxon>Bacteria</taxon>
        <taxon>Bacillati</taxon>
        <taxon>Actinomycetota</taxon>
        <taxon>Thermoleophilia</taxon>
        <taxon>Solirubrobacterales</taxon>
        <taxon>Solirubrobacteraceae</taxon>
        <taxon>Solirubrobacter</taxon>
    </lineage>
</organism>